<dbReference type="Proteomes" id="UP000092484">
    <property type="component" value="Unassembled WGS sequence"/>
</dbReference>
<sequence>MITTFRSVLAALVALVLAAAAPALAQREVTDAADPYVHRAVGVAFPLAPADFRRGRVVEFNEEGGDAGVGYAPLGQPGEMTLYVYPGTGGECSDWFRDADDAILQRGNVTRRNFDSPIRFEGFAGLPQLSASYAVQAGAYGFDHPDLVSYLWVGCVADGDWIVKYRGSFPASEEAGAIGIAESLFAAIDWAPMLKRR</sequence>
<name>A0A1A7BHY7_9SPHN</name>
<organism evidence="2 3">
    <name type="scientific">Erythrobacter dokdonensis DSW-74</name>
    <dbReference type="NCBI Taxonomy" id="1300349"/>
    <lineage>
        <taxon>Bacteria</taxon>
        <taxon>Pseudomonadati</taxon>
        <taxon>Pseudomonadota</taxon>
        <taxon>Alphaproteobacteria</taxon>
        <taxon>Sphingomonadales</taxon>
        <taxon>Erythrobacteraceae</taxon>
        <taxon>Erythrobacter/Porphyrobacter group</taxon>
        <taxon>Erythrobacter</taxon>
    </lineage>
</organism>
<proteinExistence type="predicted"/>
<evidence type="ECO:0000313" key="2">
    <source>
        <dbReference type="EMBL" id="OBV11326.1"/>
    </source>
</evidence>
<dbReference type="STRING" id="1300349.I603_1734"/>
<feature type="chain" id="PRO_5008509952" evidence="1">
    <location>
        <begin position="26"/>
        <end position="197"/>
    </location>
</feature>
<keyword evidence="1" id="KW-0732">Signal</keyword>
<reference evidence="2 3" key="1">
    <citation type="submission" date="2016-06" db="EMBL/GenBank/DDBJ databases">
        <title>Genome sequence of Porphyrobacter dokdonensis DSW-74.</title>
        <authorList>
            <person name="Kim J.F."/>
            <person name="Song J.Y."/>
        </authorList>
    </citation>
    <scope>NUCLEOTIDE SEQUENCE [LARGE SCALE GENOMIC DNA]</scope>
    <source>
        <strain evidence="2 3">DSW-74</strain>
    </source>
</reference>
<comment type="caution">
    <text evidence="2">The sequence shown here is derived from an EMBL/GenBank/DDBJ whole genome shotgun (WGS) entry which is preliminary data.</text>
</comment>
<keyword evidence="3" id="KW-1185">Reference proteome</keyword>
<accession>A0A1A7BHY7</accession>
<gene>
    <name evidence="2" type="ORF">I603_1734</name>
</gene>
<dbReference type="RefSeq" id="WP_068864024.1">
    <property type="nucleotide sequence ID" value="NZ_LZYB01000003.1"/>
</dbReference>
<evidence type="ECO:0000313" key="3">
    <source>
        <dbReference type="Proteomes" id="UP000092484"/>
    </source>
</evidence>
<dbReference type="EMBL" id="LZYB01000003">
    <property type="protein sequence ID" value="OBV11326.1"/>
    <property type="molecule type" value="Genomic_DNA"/>
</dbReference>
<protein>
    <submittedName>
        <fullName evidence="2">Uncharacterized protein</fullName>
    </submittedName>
</protein>
<dbReference type="AlphaFoldDB" id="A0A1A7BHY7"/>
<feature type="signal peptide" evidence="1">
    <location>
        <begin position="1"/>
        <end position="25"/>
    </location>
</feature>
<evidence type="ECO:0000256" key="1">
    <source>
        <dbReference type="SAM" id="SignalP"/>
    </source>
</evidence>